<dbReference type="Proteomes" id="UP000585905">
    <property type="component" value="Unassembled WGS sequence"/>
</dbReference>
<dbReference type="SMART" id="SM00464">
    <property type="entry name" value="LON"/>
    <property type="match status" value="1"/>
</dbReference>
<dbReference type="RefSeq" id="WP_246335558.1">
    <property type="nucleotide sequence ID" value="NZ_BAAAOV010000001.1"/>
</dbReference>
<dbReference type="InterPro" id="IPR003111">
    <property type="entry name" value="Lon_prtase_N"/>
</dbReference>
<protein>
    <recommendedName>
        <fullName evidence="1">Lon N-terminal domain-containing protein</fullName>
    </recommendedName>
</protein>
<reference evidence="2 3" key="1">
    <citation type="submission" date="2020-07" db="EMBL/GenBank/DDBJ databases">
        <title>Sequencing the genomes of 1000 actinobacteria strains.</title>
        <authorList>
            <person name="Klenk H.-P."/>
        </authorList>
    </citation>
    <scope>NUCLEOTIDE SEQUENCE [LARGE SCALE GENOMIC DNA]</scope>
    <source>
        <strain evidence="2 3">DSM 19663</strain>
    </source>
</reference>
<dbReference type="PANTHER" id="PTHR46732">
    <property type="entry name" value="ATP-DEPENDENT PROTEASE LA (LON) DOMAIN PROTEIN"/>
    <property type="match status" value="1"/>
</dbReference>
<dbReference type="PANTHER" id="PTHR46732:SF8">
    <property type="entry name" value="ATP-DEPENDENT PROTEASE LA (LON) DOMAIN PROTEIN"/>
    <property type="match status" value="1"/>
</dbReference>
<evidence type="ECO:0000313" key="2">
    <source>
        <dbReference type="EMBL" id="MBA8847835.1"/>
    </source>
</evidence>
<evidence type="ECO:0000313" key="3">
    <source>
        <dbReference type="Proteomes" id="UP000585905"/>
    </source>
</evidence>
<organism evidence="2 3">
    <name type="scientific">Microcella alkalica</name>
    <dbReference type="NCBI Taxonomy" id="355930"/>
    <lineage>
        <taxon>Bacteria</taxon>
        <taxon>Bacillati</taxon>
        <taxon>Actinomycetota</taxon>
        <taxon>Actinomycetes</taxon>
        <taxon>Micrococcales</taxon>
        <taxon>Microbacteriaceae</taxon>
        <taxon>Microcella</taxon>
    </lineage>
</organism>
<dbReference type="SUPFAM" id="SSF88697">
    <property type="entry name" value="PUA domain-like"/>
    <property type="match status" value="1"/>
</dbReference>
<dbReference type="Pfam" id="PF02190">
    <property type="entry name" value="LON_substr_bdg"/>
    <property type="match status" value="1"/>
</dbReference>
<name>A0A839EEV6_9MICO</name>
<keyword evidence="3" id="KW-1185">Reference proteome</keyword>
<accession>A0A839EEV6</accession>
<gene>
    <name evidence="2" type="ORF">FHX53_001427</name>
</gene>
<feature type="domain" description="Lon N-terminal" evidence="1">
    <location>
        <begin position="1"/>
        <end position="195"/>
    </location>
</feature>
<dbReference type="EMBL" id="JACGWX010000003">
    <property type="protein sequence ID" value="MBA8847835.1"/>
    <property type="molecule type" value="Genomic_DNA"/>
</dbReference>
<sequence>MTVMPMFPLGSVLFPSMPTALRIFEERYIVMLSTVLQEEPAEFGIVLIERGSEVGGGEQRFPVGTIARIAQVQASEGFIGLVAQGTARVQVEEWLEDDPYPRARITTLPELEWHDALGPLFDEAESTVRRALAQASEFVEQQWGADVELSADPVEAMWQLAGIAPLGPLDQVRLLRAGDAEALLRQLIELANDAMEVLAVTWDDIDDFPTPDDFRDGGA</sequence>
<comment type="caution">
    <text evidence="2">The sequence shown here is derived from an EMBL/GenBank/DDBJ whole genome shotgun (WGS) entry which is preliminary data.</text>
</comment>
<dbReference type="AlphaFoldDB" id="A0A839EEV6"/>
<proteinExistence type="predicted"/>
<dbReference type="InterPro" id="IPR015947">
    <property type="entry name" value="PUA-like_sf"/>
</dbReference>
<dbReference type="PROSITE" id="PS51787">
    <property type="entry name" value="LON_N"/>
    <property type="match status" value="1"/>
</dbReference>
<dbReference type="InterPro" id="IPR046336">
    <property type="entry name" value="Lon_prtase_N_sf"/>
</dbReference>
<evidence type="ECO:0000259" key="1">
    <source>
        <dbReference type="PROSITE" id="PS51787"/>
    </source>
</evidence>
<dbReference type="Gene3D" id="2.30.130.40">
    <property type="entry name" value="LON domain-like"/>
    <property type="match status" value="1"/>
</dbReference>